<evidence type="ECO:0000256" key="6">
    <source>
        <dbReference type="SAM" id="SignalP"/>
    </source>
</evidence>
<evidence type="ECO:0000313" key="8">
    <source>
        <dbReference type="EMBL" id="OGE50417.1"/>
    </source>
</evidence>
<comment type="cofactor">
    <cofactor evidence="4">
        <name>Zn(2+)</name>
        <dbReference type="ChEBI" id="CHEBI:29105"/>
    </cofactor>
    <text evidence="4">Binds 2 Zn(2+) ions per subunit.</text>
</comment>
<dbReference type="GeneID" id="34579108"/>
<feature type="binding site" evidence="4">
    <location>
        <position position="170"/>
    </location>
    <ligand>
        <name>Zn(2+)</name>
        <dbReference type="ChEBI" id="CHEBI:29105"/>
        <label>1</label>
    </ligand>
</feature>
<dbReference type="GO" id="GO:0016798">
    <property type="term" value="F:hydrolase activity, acting on glycosyl bonds"/>
    <property type="evidence" value="ECO:0007669"/>
    <property type="project" value="UniProtKB-KW"/>
</dbReference>
<evidence type="ECO:0000313" key="9">
    <source>
        <dbReference type="Proteomes" id="UP000177622"/>
    </source>
</evidence>
<dbReference type="InterPro" id="IPR004843">
    <property type="entry name" value="Calcineurin-like_PHP"/>
</dbReference>
<dbReference type="OrthoDB" id="282973at2759"/>
<dbReference type="GO" id="GO:0006685">
    <property type="term" value="P:sphingomyelin catabolic process"/>
    <property type="evidence" value="ECO:0007669"/>
    <property type="project" value="UniProtKB-UniRule"/>
</dbReference>
<keyword evidence="5" id="KW-1015">Disulfide bond</keyword>
<dbReference type="GO" id="GO:0016020">
    <property type="term" value="C:membrane"/>
    <property type="evidence" value="ECO:0007669"/>
    <property type="project" value="GOC"/>
</dbReference>
<dbReference type="EMBL" id="LXJU01000017">
    <property type="protein sequence ID" value="OGE50417.1"/>
    <property type="molecule type" value="Genomic_DNA"/>
</dbReference>
<comment type="caution">
    <text evidence="8">The sequence shown here is derived from an EMBL/GenBank/DDBJ whole genome shotgun (WGS) entry which is preliminary data.</text>
</comment>
<feature type="binding site" evidence="4">
    <location>
        <position position="390"/>
    </location>
    <ligand>
        <name>Zn(2+)</name>
        <dbReference type="ChEBI" id="CHEBI:29105"/>
        <label>2</label>
    </ligand>
</feature>
<feature type="binding site" evidence="4">
    <location>
        <position position="172"/>
    </location>
    <ligand>
        <name>Zn(2+)</name>
        <dbReference type="ChEBI" id="CHEBI:29105"/>
        <label>1</label>
    </ligand>
</feature>
<dbReference type="AlphaFoldDB" id="A0A1F5LBE7"/>
<dbReference type="GO" id="GO:0004767">
    <property type="term" value="F:sphingomyelin phosphodiesterase activity"/>
    <property type="evidence" value="ECO:0007669"/>
    <property type="project" value="UniProtKB-UniRule"/>
</dbReference>
<keyword evidence="4" id="KW-0479">Metal-binding</keyword>
<dbReference type="Gene3D" id="3.60.21.10">
    <property type="match status" value="1"/>
</dbReference>
<sequence>MPLLLADTLEIPTIFEMKAILLVLSLLAFGAHAETSKASTESFISSIWDDFKHAVDCGSCQALLGGLKLVSGFGEGFMIDVFIGLCNLSGVEDPDVCRGIIEKEGPALHDAFQNLHIGSHATRTMCASLIGLCQYPEVRPHTLQFPSSKPDTTRPPPSGESPIKVVHFSDTHVDLFYETGASYECSKPICCRVYEDKDAPGVTKTPCGPFGNTKCDPPHILQESMNAAIAKIDPDFSIYTGDVVAHDIWLVGQDEALQVFNDTYGQMEKDLGMVYAAIGNHDTAPVNLFPPNDIQSKYSAQFAYNALAEDWYALTGIPSVKSADEFGSYSAIHPNSNLRIISYNSIFYYNFNFYMYQDPMEKDPNGQFEWLIKELQAAEDAGQRAWLISHIPSGVTDHFRDYSQYFDQIVQRYEATIAGLFYGHTHMDEFQIAYSDYNNRKWDTATAMGYIAPSMTPTSGPPSFRVYEIDPVTYGVLDFTQYIANISDPSYQTKPEWVPYYSAKAAYGSKLSPPLTDSTAELTPAFWHNVTVTMEKDPSIFQDFWARRNRGWNVAACTGDCMKKELCTLRAADAQHNCHEPKPGLNISINKRDQGSGDVPLEGERVSGPECDHAGMATLLGKIAYRARLVREAEERDPVRAEA</sequence>
<feature type="domain" description="Calcineurin-like phosphoesterase" evidence="7">
    <location>
        <begin position="163"/>
        <end position="427"/>
    </location>
</feature>
<feature type="binding site" evidence="4">
    <location>
        <position position="280"/>
    </location>
    <ligand>
        <name>Zn(2+)</name>
        <dbReference type="ChEBI" id="CHEBI:29105"/>
        <label>2</label>
    </ligand>
</feature>
<feature type="disulfide bond" evidence="5">
    <location>
        <begin position="557"/>
        <end position="561"/>
    </location>
</feature>
<keyword evidence="9" id="KW-1185">Reference proteome</keyword>
<evidence type="ECO:0000256" key="3">
    <source>
        <dbReference type="PIRNR" id="PIRNR000948"/>
    </source>
</evidence>
<dbReference type="STRING" id="1835702.A0A1F5LBE7"/>
<feature type="disulfide bond" evidence="5">
    <location>
        <begin position="185"/>
        <end position="190"/>
    </location>
</feature>
<evidence type="ECO:0000256" key="1">
    <source>
        <dbReference type="ARBA" id="ARBA00022801"/>
    </source>
</evidence>
<dbReference type="PIRSF" id="PIRSF000948">
    <property type="entry name" value="Sphingomy_PDE"/>
    <property type="match status" value="1"/>
</dbReference>
<feature type="chain" id="PRO_5009519434" description="Sphingomyelin phosphodiesterase" evidence="6">
    <location>
        <begin position="34"/>
        <end position="643"/>
    </location>
</feature>
<name>A0A1F5LBE7_PENAI</name>
<dbReference type="SUPFAM" id="SSF56300">
    <property type="entry name" value="Metallo-dependent phosphatases"/>
    <property type="match status" value="1"/>
</dbReference>
<gene>
    <name evidence="8" type="ORF">PENARI_c017G08202</name>
</gene>
<dbReference type="PANTHER" id="PTHR10340">
    <property type="entry name" value="SPHINGOMYELIN PHOSPHODIESTERASE"/>
    <property type="match status" value="1"/>
</dbReference>
<dbReference type="PANTHER" id="PTHR10340:SF34">
    <property type="entry name" value="SPHINGOMYELIN PHOSPHODIESTERASE"/>
    <property type="match status" value="1"/>
</dbReference>
<dbReference type="GO" id="GO:0046872">
    <property type="term" value="F:metal ion binding"/>
    <property type="evidence" value="ECO:0007669"/>
    <property type="project" value="UniProtKB-KW"/>
</dbReference>
<keyword evidence="2" id="KW-0325">Glycoprotein</keyword>
<evidence type="ECO:0000256" key="2">
    <source>
        <dbReference type="ARBA" id="ARBA00023180"/>
    </source>
</evidence>
<comment type="function">
    <text evidence="3">Converts sphingomyelin to ceramide.</text>
</comment>
<dbReference type="InterPro" id="IPR011160">
    <property type="entry name" value="Sphingomy_PDE"/>
</dbReference>
<organism evidence="8 9">
    <name type="scientific">Penicillium arizonense</name>
    <dbReference type="NCBI Taxonomy" id="1835702"/>
    <lineage>
        <taxon>Eukaryota</taxon>
        <taxon>Fungi</taxon>
        <taxon>Dikarya</taxon>
        <taxon>Ascomycota</taxon>
        <taxon>Pezizomycotina</taxon>
        <taxon>Eurotiomycetes</taxon>
        <taxon>Eurotiomycetidae</taxon>
        <taxon>Eurotiales</taxon>
        <taxon>Aspergillaceae</taxon>
        <taxon>Penicillium</taxon>
    </lineage>
</organism>
<accession>A0A1F5LBE7</accession>
<dbReference type="InterPro" id="IPR029052">
    <property type="entry name" value="Metallo-depent_PP-like"/>
</dbReference>
<dbReference type="CDD" id="cd00842">
    <property type="entry name" value="MPP_ASMase"/>
    <property type="match status" value="1"/>
</dbReference>
<feature type="binding site" evidence="4">
    <location>
        <position position="426"/>
    </location>
    <ligand>
        <name>Zn(2+)</name>
        <dbReference type="ChEBI" id="CHEBI:29105"/>
        <label>1</label>
    </ligand>
</feature>
<keyword evidence="4" id="KW-0862">Zinc</keyword>
<dbReference type="Pfam" id="PF00149">
    <property type="entry name" value="Metallophos"/>
    <property type="match status" value="1"/>
</dbReference>
<feature type="signal peptide" evidence="6">
    <location>
        <begin position="1"/>
        <end position="33"/>
    </location>
</feature>
<feature type="disulfide bond" evidence="5">
    <location>
        <begin position="57"/>
        <end position="133"/>
    </location>
</feature>
<feature type="binding site" evidence="4">
    <location>
        <position position="242"/>
    </location>
    <ligand>
        <name>Zn(2+)</name>
        <dbReference type="ChEBI" id="CHEBI:29105"/>
        <label>2</label>
    </ligand>
</feature>
<dbReference type="Proteomes" id="UP000177622">
    <property type="component" value="Unassembled WGS sequence"/>
</dbReference>
<feature type="binding site" evidence="4">
    <location>
        <position position="424"/>
    </location>
    <ligand>
        <name>Zn(2+)</name>
        <dbReference type="ChEBI" id="CHEBI:29105"/>
        <label>2</label>
    </ligand>
</feature>
<dbReference type="RefSeq" id="XP_022485865.1">
    <property type="nucleotide sequence ID" value="XM_022634374.1"/>
</dbReference>
<proteinExistence type="inferred from homology"/>
<keyword evidence="1 3" id="KW-0378">Hydrolase</keyword>
<keyword evidence="3" id="KW-0326">Glycosidase</keyword>
<dbReference type="InterPro" id="IPR041805">
    <property type="entry name" value="ASMase/PPN1_MPP"/>
</dbReference>
<evidence type="ECO:0000256" key="5">
    <source>
        <dbReference type="PIRSR" id="PIRSR000948-2"/>
    </source>
</evidence>
<feature type="binding site" evidence="4">
    <location>
        <position position="242"/>
    </location>
    <ligand>
        <name>Zn(2+)</name>
        <dbReference type="ChEBI" id="CHEBI:29105"/>
        <label>1</label>
    </ligand>
</feature>
<feature type="disulfide bond" evidence="5">
    <location>
        <begin position="86"/>
        <end position="97"/>
    </location>
</feature>
<feature type="disulfide bond" evidence="5">
    <location>
        <begin position="191"/>
        <end position="215"/>
    </location>
</feature>
<evidence type="ECO:0000256" key="4">
    <source>
        <dbReference type="PIRSR" id="PIRSR000948-1"/>
    </source>
</evidence>
<reference evidence="8 9" key="1">
    <citation type="journal article" date="2016" name="Sci. Rep.">
        <title>Penicillium arizonense, a new, genome sequenced fungal species, reveals a high chemical diversity in secreted metabolites.</title>
        <authorList>
            <person name="Grijseels S."/>
            <person name="Nielsen J.C."/>
            <person name="Randelovic M."/>
            <person name="Nielsen J."/>
            <person name="Nielsen K.F."/>
            <person name="Workman M."/>
            <person name="Frisvad J.C."/>
        </authorList>
    </citation>
    <scope>NUCLEOTIDE SEQUENCE [LARGE SCALE GENOMIC DNA]</scope>
    <source>
        <strain evidence="8 9">CBS 141311</strain>
    </source>
</reference>
<keyword evidence="6" id="KW-0732">Signal</keyword>
<comment type="similarity">
    <text evidence="3">Belongs to the acid sphingomyelinase family.</text>
</comment>
<protein>
    <recommendedName>
        <fullName evidence="3">Sphingomyelin phosphodiesterase</fullName>
    </recommendedName>
</protein>
<evidence type="ECO:0000259" key="7">
    <source>
        <dbReference type="Pfam" id="PF00149"/>
    </source>
</evidence>